<evidence type="ECO:0000313" key="3">
    <source>
        <dbReference type="Proteomes" id="UP001144204"/>
    </source>
</evidence>
<feature type="transmembrane region" description="Helical" evidence="1">
    <location>
        <begin position="6"/>
        <end position="26"/>
    </location>
</feature>
<keyword evidence="1" id="KW-0472">Membrane</keyword>
<keyword evidence="1" id="KW-1133">Transmembrane helix</keyword>
<organism evidence="2 3">
    <name type="scientific">Philodulcilactobacillus myokoensis</name>
    <dbReference type="NCBI Taxonomy" id="2929573"/>
    <lineage>
        <taxon>Bacteria</taxon>
        <taxon>Bacillati</taxon>
        <taxon>Bacillota</taxon>
        <taxon>Bacilli</taxon>
        <taxon>Lactobacillales</taxon>
        <taxon>Lactobacillaceae</taxon>
        <taxon>Philodulcilactobacillus</taxon>
    </lineage>
</organism>
<name>A0A9W6B035_9LACO</name>
<protein>
    <submittedName>
        <fullName evidence="2">Uncharacterized protein</fullName>
    </submittedName>
</protein>
<sequence>MGLIIGLCFYILGILGTGIIILTIFWRLLRHDQMTRKIWLTLSAFVLMIVVTLFLDGSFINSVTSSMPY</sequence>
<dbReference type="EMBL" id="BRPL01000002">
    <property type="protein sequence ID" value="GLB46218.1"/>
    <property type="molecule type" value="Genomic_DNA"/>
</dbReference>
<evidence type="ECO:0000256" key="1">
    <source>
        <dbReference type="SAM" id="Phobius"/>
    </source>
</evidence>
<dbReference type="AlphaFoldDB" id="A0A9W6B035"/>
<evidence type="ECO:0000313" key="2">
    <source>
        <dbReference type="EMBL" id="GLB46218.1"/>
    </source>
</evidence>
<accession>A0A9W6B035</accession>
<proteinExistence type="predicted"/>
<reference evidence="2" key="2">
    <citation type="journal article" date="2023" name="PLoS ONE">
        <title>Philodulcilactobacillus myokoensis gen. nov., sp. nov., a fructophilic, acidophilic, and agar-phobic lactic acid bacterium isolated from fermented vegetable extracts.</title>
        <authorList>
            <person name="Kouya T."/>
            <person name="Ishiyama Y."/>
            <person name="Ohashi S."/>
            <person name="Kumakubo R."/>
            <person name="Yamazaki T."/>
            <person name="Otaki T."/>
        </authorList>
    </citation>
    <scope>NUCLEOTIDE SEQUENCE</scope>
    <source>
        <strain evidence="2">WR16-4</strain>
    </source>
</reference>
<reference evidence="2" key="1">
    <citation type="submission" date="2022-07" db="EMBL/GenBank/DDBJ databases">
        <authorList>
            <person name="Kouya T."/>
            <person name="Ishiyama Y."/>
        </authorList>
    </citation>
    <scope>NUCLEOTIDE SEQUENCE</scope>
    <source>
        <strain evidence="2">WR16-4</strain>
    </source>
</reference>
<dbReference type="RefSeq" id="WP_286135676.1">
    <property type="nucleotide sequence ID" value="NZ_BRPL01000002.1"/>
</dbReference>
<keyword evidence="1" id="KW-0812">Transmembrane</keyword>
<comment type="caution">
    <text evidence="2">The sequence shown here is derived from an EMBL/GenBank/DDBJ whole genome shotgun (WGS) entry which is preliminary data.</text>
</comment>
<dbReference type="Proteomes" id="UP001144204">
    <property type="component" value="Unassembled WGS sequence"/>
</dbReference>
<feature type="transmembrane region" description="Helical" evidence="1">
    <location>
        <begin position="38"/>
        <end position="60"/>
    </location>
</feature>
<gene>
    <name evidence="2" type="ORF">WR164_01970</name>
</gene>
<keyword evidence="3" id="KW-1185">Reference proteome</keyword>